<dbReference type="SUPFAM" id="SSF56219">
    <property type="entry name" value="DNase I-like"/>
    <property type="match status" value="3"/>
</dbReference>
<dbReference type="AlphaFoldDB" id="A0AA88KZW0"/>
<evidence type="ECO:0000313" key="2">
    <source>
        <dbReference type="Proteomes" id="UP001187531"/>
    </source>
</evidence>
<sequence length="1096" mass="127185">MTTNAHPRTGLLKTTECFRIGYWNVKTVNQEIHPGKLNGVMRTLDKFHIDISGHSETRFTGFGSLNSENAGVGMALSSRAKKYLVNWEPINERILRARFASSQAKLKIIVVYAPTNETVDWTKDDFIAFCQMLLPKSIGITLLLCMGTLMIKLEVITPIPHLSLVSMDWVKSMIMAYVSLTSVQLMNLSSAHHGVNGYSNHQLVAKLKLKLKTIIKPQWSVKKFNVIKLQYPYVLQKYTSTLSNKFSVVRDELSIDNQWEKIVESLKEVVQKVVGYDRKKKKQWISKSTWDIIDQKAGVKILVDRHEHNTKYTREYLGDLKAHYKRFNKHVKTWTRNDQRVFLETMADQAKVATSRGDSRTVYAIKKELTGIFTASSTQPENNEGILLTQTDDINRRWMEHLTEALNHVSPITSLNISEETLFDFGMYSRPLLLSEHRHDIVTLCGDFNDKVGSDNSYTPSILGKHELGNINDNGVRFIDLCATHELIVGTSWFTHKQIHKYTWYSPDGVPRNEIDHILIAKHMRRCIEDVWTFRGVNDYSNHQLVAKLKLKLKTIIKPQWPVKKFNVIKLQYPYVLQKYTFTLSNKFSVVRDELSIDNQWEKIVESLKEVVQKVVGYDRKKKKQWISKSTWDIIDQKAGVKILVDRHEHNTKYTREYLGDLKAHYKRFNKHVKMWTRNDQRAFLETMADQPKVATRWGDTRTVYAMKKELAGIFTASSTQPENKEGILLTQTDDINRRWMEHLTEALNHVPPITSLNISKETLFDFGMYSRPLLLSEHRHDIVTLCGDFNDKVGSDNSYTPSILGKHGLGKINDNGVRFIDFCATHELIVGTSWFTHKQIHKYTWNSPDGVTRNEIDHILIAKHMRRCIEDVWTFRGVNGYSNHQLVAKLKLKLKTIIKPQWPVKKFNVIKLQYPYVLQKYTFTLSNKFSVEEKKRWISKSTWDIIDQNAGVKILVDRHEHNTKYTREYLGDLKAHYKRFNKHVKMCTRNDQRVFLETMADQAKVATRRGDTRTVYAMKKELAGIFTASSTQPENKEGILLTQTDDINRRWMEHLTEALNHVPPITSLNISEETLFDFGMYSRPLLLSEVKKSPE</sequence>
<reference evidence="1" key="1">
    <citation type="submission" date="2023-07" db="EMBL/GenBank/DDBJ databases">
        <title>Chromosome-level genome assembly of Artemia franciscana.</title>
        <authorList>
            <person name="Jo E."/>
        </authorList>
    </citation>
    <scope>NUCLEOTIDE SEQUENCE</scope>
    <source>
        <tissue evidence="1">Whole body</tissue>
    </source>
</reference>
<accession>A0AA88KZW0</accession>
<evidence type="ECO:0008006" key="3">
    <source>
        <dbReference type="Google" id="ProtNLM"/>
    </source>
</evidence>
<name>A0AA88KZW0_ARTSF</name>
<evidence type="ECO:0000313" key="1">
    <source>
        <dbReference type="EMBL" id="KAK2702390.1"/>
    </source>
</evidence>
<protein>
    <recommendedName>
        <fullName evidence="3">Endonuclease/exonuclease/phosphatase domain-containing protein</fullName>
    </recommendedName>
</protein>
<organism evidence="1 2">
    <name type="scientific">Artemia franciscana</name>
    <name type="common">Brine shrimp</name>
    <name type="synonym">Artemia sanfranciscana</name>
    <dbReference type="NCBI Taxonomy" id="6661"/>
    <lineage>
        <taxon>Eukaryota</taxon>
        <taxon>Metazoa</taxon>
        <taxon>Ecdysozoa</taxon>
        <taxon>Arthropoda</taxon>
        <taxon>Crustacea</taxon>
        <taxon>Branchiopoda</taxon>
        <taxon>Anostraca</taxon>
        <taxon>Artemiidae</taxon>
        <taxon>Artemia</taxon>
    </lineage>
</organism>
<keyword evidence="2" id="KW-1185">Reference proteome</keyword>
<dbReference type="InterPro" id="IPR036691">
    <property type="entry name" value="Endo/exonu/phosph_ase_sf"/>
</dbReference>
<gene>
    <name evidence="1" type="ORF">QYM36_018999</name>
</gene>
<dbReference type="EMBL" id="JAVRJZ010000401">
    <property type="protein sequence ID" value="KAK2702390.1"/>
    <property type="molecule type" value="Genomic_DNA"/>
</dbReference>
<dbReference type="InterPro" id="IPR027124">
    <property type="entry name" value="Swc5/CFDP1/2"/>
</dbReference>
<proteinExistence type="predicted"/>
<dbReference type="Proteomes" id="UP001187531">
    <property type="component" value="Unassembled WGS sequence"/>
</dbReference>
<dbReference type="PANTHER" id="PTHR23227">
    <property type="entry name" value="BUCENTAUR RELATED"/>
    <property type="match status" value="1"/>
</dbReference>
<dbReference type="Gene3D" id="3.60.10.10">
    <property type="entry name" value="Endonuclease/exonuclease/phosphatase"/>
    <property type="match status" value="2"/>
</dbReference>
<comment type="caution">
    <text evidence="1">The sequence shown here is derived from an EMBL/GenBank/DDBJ whole genome shotgun (WGS) entry which is preliminary data.</text>
</comment>
<dbReference type="PANTHER" id="PTHR23227:SF67">
    <property type="entry name" value="CRANIOFACIAL DEVELOPMENT PROTEIN 2-LIKE"/>
    <property type="match status" value="1"/>
</dbReference>